<feature type="region of interest" description="Disordered" evidence="4">
    <location>
        <begin position="1"/>
        <end position="22"/>
    </location>
</feature>
<dbReference type="GO" id="GO:1990904">
    <property type="term" value="C:ribonucleoprotein complex"/>
    <property type="evidence" value="ECO:0007669"/>
    <property type="project" value="TreeGrafter"/>
</dbReference>
<feature type="region of interest" description="Disordered" evidence="4">
    <location>
        <begin position="35"/>
        <end position="54"/>
    </location>
</feature>
<dbReference type="GO" id="GO:0006364">
    <property type="term" value="P:rRNA processing"/>
    <property type="evidence" value="ECO:0007669"/>
    <property type="project" value="TreeGrafter"/>
</dbReference>
<evidence type="ECO:0000259" key="6">
    <source>
        <dbReference type="Pfam" id="PF18201"/>
    </source>
</evidence>
<comment type="function">
    <text evidence="3">Involved in the assembly of C/D box small nucleolar ribonucleoprotein (snoRNP) particles. Recruits the SWI/SNF complex to the core promoter of rRNA genes and enhances pre-rRNA transcription. Mediates interaction of TELO2 with the R2TP complex which is necessary for the stability of MTOR and SMG1. Positively regulates the assembly and activity of the mTORC1 complex.</text>
</comment>
<proteinExistence type="evidence at transcript level"/>
<evidence type="ECO:0000256" key="2">
    <source>
        <dbReference type="ARBA" id="ARBA00040540"/>
    </source>
</evidence>
<feature type="domain" description="PIH1 N-terminal" evidence="5">
    <location>
        <begin position="45"/>
        <end position="197"/>
    </location>
</feature>
<dbReference type="Pfam" id="PF08190">
    <property type="entry name" value="PIH1"/>
    <property type="match status" value="1"/>
</dbReference>
<dbReference type="Pfam" id="PF18201">
    <property type="entry name" value="PIH1_CS"/>
    <property type="match status" value="1"/>
</dbReference>
<dbReference type="GO" id="GO:0000492">
    <property type="term" value="P:box C/D snoRNP assembly"/>
    <property type="evidence" value="ECO:0007669"/>
    <property type="project" value="TreeGrafter"/>
</dbReference>
<evidence type="ECO:0000256" key="1">
    <source>
        <dbReference type="ARBA" id="ARBA00008511"/>
    </source>
</evidence>
<dbReference type="EMBL" id="LR783437">
    <property type="protein sequence ID" value="CAB3226520.1"/>
    <property type="molecule type" value="mRNA"/>
</dbReference>
<name>A0A6F9D839_9ASCI</name>
<dbReference type="AlphaFoldDB" id="A0A6F9D839"/>
<dbReference type="PANTHER" id="PTHR22997:SF0">
    <property type="entry name" value="PIH1 DOMAIN-CONTAINING PROTEIN 1"/>
    <property type="match status" value="1"/>
</dbReference>
<dbReference type="InterPro" id="IPR050734">
    <property type="entry name" value="PIH1/Kintoun_subfamily"/>
</dbReference>
<evidence type="ECO:0000259" key="5">
    <source>
        <dbReference type="Pfam" id="PF08190"/>
    </source>
</evidence>
<feature type="domain" description="PIH1D1/2/3 CS-like" evidence="6">
    <location>
        <begin position="227"/>
        <end position="299"/>
    </location>
</feature>
<organism evidence="7">
    <name type="scientific">Phallusia mammillata</name>
    <dbReference type="NCBI Taxonomy" id="59560"/>
    <lineage>
        <taxon>Eukaryota</taxon>
        <taxon>Metazoa</taxon>
        <taxon>Chordata</taxon>
        <taxon>Tunicata</taxon>
        <taxon>Ascidiacea</taxon>
        <taxon>Phlebobranchia</taxon>
        <taxon>Ascidiidae</taxon>
        <taxon>Phallusia</taxon>
    </lineage>
</organism>
<evidence type="ECO:0000256" key="3">
    <source>
        <dbReference type="ARBA" id="ARBA00046233"/>
    </source>
</evidence>
<accession>A0A6F9D839</accession>
<dbReference type="InterPro" id="IPR041442">
    <property type="entry name" value="PIH1D1/2/3_CS-like"/>
</dbReference>
<sequence>MAEEVDASELFNVGSTAAGSDMSDEELQKFYQDLLLKSQQEGENEPKQAQPWNTVKPTPGCCIKTKNIKTSEKVFINVCTSSNVPTPEAITEQELVCMLEKLEDRDEIVDYRVPMSLGEAHAEVDNRGNGCTAYDVIISPGFLHTINNSKVFFGFFMSVVFEGLFNKYNVELERNWVLLKNKKFLGTVEEQNLRKQTLIQEIPNKAPMTTETSTKKPKFKIMREPEEGHPEFLIAEVFLPRINKASAVLVDVGEDRLVVCTRPKEYLLDIFLPFNLVQEDCGSQFDVTTKHLTVTMPVQKLT</sequence>
<comment type="similarity">
    <text evidence="1">Belongs to the PIH1 family.</text>
</comment>
<reference evidence="7" key="1">
    <citation type="submission" date="2020-04" db="EMBL/GenBank/DDBJ databases">
        <authorList>
            <person name="Neveu A P."/>
        </authorList>
    </citation>
    <scope>NUCLEOTIDE SEQUENCE</scope>
    <source>
        <tissue evidence="7">Whole embryo</tissue>
    </source>
</reference>
<evidence type="ECO:0000256" key="4">
    <source>
        <dbReference type="SAM" id="MobiDB-lite"/>
    </source>
</evidence>
<evidence type="ECO:0000313" key="7">
    <source>
        <dbReference type="EMBL" id="CAB3226520.1"/>
    </source>
</evidence>
<dbReference type="GO" id="GO:0005737">
    <property type="term" value="C:cytoplasm"/>
    <property type="evidence" value="ECO:0007669"/>
    <property type="project" value="TreeGrafter"/>
</dbReference>
<dbReference type="GO" id="GO:0097255">
    <property type="term" value="C:R2TP complex"/>
    <property type="evidence" value="ECO:0007669"/>
    <property type="project" value="TreeGrafter"/>
</dbReference>
<dbReference type="PANTHER" id="PTHR22997">
    <property type="entry name" value="PIH1 DOMAIN-CONTAINING PROTEIN 1"/>
    <property type="match status" value="1"/>
</dbReference>
<protein>
    <recommendedName>
        <fullName evidence="2">PIH1 domain-containing protein 1</fullName>
    </recommendedName>
</protein>
<gene>
    <name evidence="7" type="primary">C14orf104-001</name>
</gene>
<dbReference type="InterPro" id="IPR012981">
    <property type="entry name" value="PIH1_N"/>
</dbReference>